<keyword evidence="8" id="KW-1185">Reference proteome</keyword>
<evidence type="ECO:0000256" key="5">
    <source>
        <dbReference type="ARBA" id="ARBA00023180"/>
    </source>
</evidence>
<evidence type="ECO:0000313" key="8">
    <source>
        <dbReference type="Proteomes" id="UP001501456"/>
    </source>
</evidence>
<keyword evidence="5" id="KW-0325">Glycoprotein</keyword>
<organism evidence="7 8">
    <name type="scientific">Corallibacter vietnamensis</name>
    <dbReference type="NCBI Taxonomy" id="904130"/>
    <lineage>
        <taxon>Bacteria</taxon>
        <taxon>Pseudomonadati</taxon>
        <taxon>Bacteroidota</taxon>
        <taxon>Flavobacteriia</taxon>
        <taxon>Flavobacteriales</taxon>
        <taxon>Flavobacteriaceae</taxon>
        <taxon>Corallibacter</taxon>
    </lineage>
</organism>
<comment type="subcellular location">
    <subcellularLocation>
        <location evidence="1">Secreted</location>
        <location evidence="1">Cell wall</location>
    </subcellularLocation>
</comment>
<dbReference type="PANTHER" id="PTHR31018:SF3">
    <property type="entry name" value="RECEPTOR PROTEIN-TYROSINE KINASE"/>
    <property type="match status" value="1"/>
</dbReference>
<comment type="caution">
    <text evidence="7">The sequence shown here is derived from an EMBL/GenBank/DDBJ whole genome shotgun (WGS) entry which is preliminary data.</text>
</comment>
<evidence type="ECO:0008006" key="9">
    <source>
        <dbReference type="Google" id="ProtNLM"/>
    </source>
</evidence>
<keyword evidence="2" id="KW-0134">Cell wall</keyword>
<keyword evidence="3" id="KW-0964">Secreted</keyword>
<evidence type="ECO:0000256" key="4">
    <source>
        <dbReference type="ARBA" id="ARBA00022729"/>
    </source>
</evidence>
<keyword evidence="4 6" id="KW-0732">Signal</keyword>
<dbReference type="PANTHER" id="PTHR31018">
    <property type="entry name" value="SPORULATION-SPECIFIC PROTEIN-RELATED"/>
    <property type="match status" value="1"/>
</dbReference>
<dbReference type="RefSeq" id="WP_344731116.1">
    <property type="nucleotide sequence ID" value="NZ_BAABBI010000012.1"/>
</dbReference>
<gene>
    <name evidence="7" type="ORF">GCM10022271_26610</name>
</gene>
<evidence type="ECO:0000313" key="7">
    <source>
        <dbReference type="EMBL" id="GAA3793121.1"/>
    </source>
</evidence>
<accession>A0ABP7HNB8</accession>
<sequence>MKKIILLLTILLLIFTGCNKDDESPQGQTTPQTFIKEQSEIMSVSTNSITLTGSQNEIESNDIIVSGANSNAPFGFLRKVTSKSNSNGNTILQTQRVALSEAVKYYYEEGEEFNGSTSYTFQPSDLSGRNSNQNNSVPITIPIDETITTTQGGVPIEINLSGDLTITPSIDFDISISNNNFSPNIEEFLFSISTENDFNVSITTQVDVSFDTDDIELGSFTGAPITITVGIPVVIIPKFTLYIGANGDLNASIVYTYSNNSTAISGVTYDNGWQFLPENGFSVNSQNATATASVSGNAKAYIKPEFSLSLYDDDFVSSGINVEPYARFEGSITSTQYNWLINGGIDTGAFFKAQAFGFSLVDEEWNNLINIPEWEIASGGYDIATITNPVPTDNATVTTQPITFSWQPNDFTVTPNYEILLGTDVNALNIIGTTSNTSFEYTNNLSNDTYYWKVIARDSNNDIITESLIFSFILNESSSVAPAHTPNPTNGSTNIALNGNLSFTEGANTPTDATFKVYFDTNTNPTTVYNLDANTNTLNYSNLQEGTQYYWYVETISSTNTVLATSPIWNFTTLTNTANTDPATNPTPNDGATNVTLVGNLSFTEGANTPTDATYRLYFDTNTNPTTQFDLGSQTSYSYSNLQENTTYYWYVETVSNTNTVLATSPIWGFTTESNTSGGIYTGNVTLNSQTEVNNFAANNYTQIIGNLTVISTNTSDPINSLVGFSSLTGVDGVLTIDSTFIINLDGFNSLSSVVTLDIKDNDNLQNINALSSLTTVNQDLRIYRNQNNSFVNIDGLSSLTFIGDDLSISANSSLNNIDGLSSVQSIGGYFKLGTNESLININGLSSVQSIGEYITINNNQLLTNLCGISLVINNGFNGNYNVYDNGYNPTMQDIIDGNCSQ</sequence>
<dbReference type="Proteomes" id="UP001501456">
    <property type="component" value="Unassembled WGS sequence"/>
</dbReference>
<proteinExistence type="predicted"/>
<dbReference type="InterPro" id="IPR013783">
    <property type="entry name" value="Ig-like_fold"/>
</dbReference>
<protein>
    <recommendedName>
        <fullName evidence="9">Fibronectin type-III domain-containing protein</fullName>
    </recommendedName>
</protein>
<dbReference type="InterPro" id="IPR051648">
    <property type="entry name" value="CWI-Assembly_Regulator"/>
</dbReference>
<feature type="chain" id="PRO_5045906311" description="Fibronectin type-III domain-containing protein" evidence="6">
    <location>
        <begin position="21"/>
        <end position="902"/>
    </location>
</feature>
<reference evidence="8" key="1">
    <citation type="journal article" date="2019" name="Int. J. Syst. Evol. Microbiol.">
        <title>The Global Catalogue of Microorganisms (GCM) 10K type strain sequencing project: providing services to taxonomists for standard genome sequencing and annotation.</title>
        <authorList>
            <consortium name="The Broad Institute Genomics Platform"/>
            <consortium name="The Broad Institute Genome Sequencing Center for Infectious Disease"/>
            <person name="Wu L."/>
            <person name="Ma J."/>
        </authorList>
    </citation>
    <scope>NUCLEOTIDE SEQUENCE [LARGE SCALE GENOMIC DNA]</scope>
    <source>
        <strain evidence="8">JCM 17525</strain>
    </source>
</reference>
<evidence type="ECO:0000256" key="6">
    <source>
        <dbReference type="SAM" id="SignalP"/>
    </source>
</evidence>
<dbReference type="Gene3D" id="2.60.40.10">
    <property type="entry name" value="Immunoglobulins"/>
    <property type="match status" value="2"/>
</dbReference>
<dbReference type="EMBL" id="BAABBI010000012">
    <property type="protein sequence ID" value="GAA3793121.1"/>
    <property type="molecule type" value="Genomic_DNA"/>
</dbReference>
<dbReference type="Gene3D" id="3.80.20.20">
    <property type="entry name" value="Receptor L-domain"/>
    <property type="match status" value="1"/>
</dbReference>
<evidence type="ECO:0000256" key="1">
    <source>
        <dbReference type="ARBA" id="ARBA00004191"/>
    </source>
</evidence>
<evidence type="ECO:0000256" key="2">
    <source>
        <dbReference type="ARBA" id="ARBA00022512"/>
    </source>
</evidence>
<name>A0ABP7HNB8_9FLAO</name>
<evidence type="ECO:0000256" key="3">
    <source>
        <dbReference type="ARBA" id="ARBA00022525"/>
    </source>
</evidence>
<feature type="signal peptide" evidence="6">
    <location>
        <begin position="1"/>
        <end position="20"/>
    </location>
</feature>
<dbReference type="SUPFAM" id="SSF52058">
    <property type="entry name" value="L domain-like"/>
    <property type="match status" value="2"/>
</dbReference>
<dbReference type="PROSITE" id="PS51257">
    <property type="entry name" value="PROKAR_LIPOPROTEIN"/>
    <property type="match status" value="1"/>
</dbReference>
<dbReference type="InterPro" id="IPR036941">
    <property type="entry name" value="Rcpt_L-dom_sf"/>
</dbReference>